<accession>A0A9N9RIH2</accession>
<evidence type="ECO:0000256" key="1">
    <source>
        <dbReference type="SAM" id="SignalP"/>
    </source>
</evidence>
<dbReference type="AlphaFoldDB" id="A0A9N9RIH2"/>
<evidence type="ECO:0000313" key="3">
    <source>
        <dbReference type="Proteomes" id="UP001153620"/>
    </source>
</evidence>
<sequence length="106" mass="12538">MESNLILIITALFFSTFFLSMSTEDTTEKVIKIINDDKPKQNVYELYQKVENDLANSQIYMLKEINTKIDDLEERLMKKFEKDLMENEGTILKLLENRSIHHSILH</sequence>
<dbReference type="Proteomes" id="UP001153620">
    <property type="component" value="Chromosome 1"/>
</dbReference>
<protein>
    <submittedName>
        <fullName evidence="2">Uncharacterized protein</fullName>
    </submittedName>
</protein>
<proteinExistence type="predicted"/>
<evidence type="ECO:0000313" key="2">
    <source>
        <dbReference type="EMBL" id="CAG9797222.1"/>
    </source>
</evidence>
<organism evidence="2 3">
    <name type="scientific">Chironomus riparius</name>
    <dbReference type="NCBI Taxonomy" id="315576"/>
    <lineage>
        <taxon>Eukaryota</taxon>
        <taxon>Metazoa</taxon>
        <taxon>Ecdysozoa</taxon>
        <taxon>Arthropoda</taxon>
        <taxon>Hexapoda</taxon>
        <taxon>Insecta</taxon>
        <taxon>Pterygota</taxon>
        <taxon>Neoptera</taxon>
        <taxon>Endopterygota</taxon>
        <taxon>Diptera</taxon>
        <taxon>Nematocera</taxon>
        <taxon>Chironomoidea</taxon>
        <taxon>Chironomidae</taxon>
        <taxon>Chironominae</taxon>
        <taxon>Chironomus</taxon>
    </lineage>
</organism>
<keyword evidence="3" id="KW-1185">Reference proteome</keyword>
<reference evidence="2" key="2">
    <citation type="submission" date="2022-10" db="EMBL/GenBank/DDBJ databases">
        <authorList>
            <consortium name="ENA_rothamsted_submissions"/>
            <consortium name="culmorum"/>
            <person name="King R."/>
        </authorList>
    </citation>
    <scope>NUCLEOTIDE SEQUENCE</scope>
</reference>
<feature type="signal peptide" evidence="1">
    <location>
        <begin position="1"/>
        <end position="22"/>
    </location>
</feature>
<gene>
    <name evidence="2" type="ORF">CHIRRI_LOCUS222</name>
</gene>
<keyword evidence="1" id="KW-0732">Signal</keyword>
<name>A0A9N9RIH2_9DIPT</name>
<feature type="chain" id="PRO_5040457177" evidence="1">
    <location>
        <begin position="23"/>
        <end position="106"/>
    </location>
</feature>
<dbReference type="EMBL" id="OU895877">
    <property type="protein sequence ID" value="CAG9797222.1"/>
    <property type="molecule type" value="Genomic_DNA"/>
</dbReference>
<reference evidence="2" key="1">
    <citation type="submission" date="2022-01" db="EMBL/GenBank/DDBJ databases">
        <authorList>
            <person name="King R."/>
        </authorList>
    </citation>
    <scope>NUCLEOTIDE SEQUENCE</scope>
</reference>